<gene>
    <name evidence="2" type="ORF">HHI36_003586</name>
</gene>
<dbReference type="InterPro" id="IPR036682">
    <property type="entry name" value="OS_D_A10/PebIII_sf"/>
</dbReference>
<proteinExistence type="predicted"/>
<organism evidence="2 3">
    <name type="scientific">Cryptolaemus montrouzieri</name>
    <dbReference type="NCBI Taxonomy" id="559131"/>
    <lineage>
        <taxon>Eukaryota</taxon>
        <taxon>Metazoa</taxon>
        <taxon>Ecdysozoa</taxon>
        <taxon>Arthropoda</taxon>
        <taxon>Hexapoda</taxon>
        <taxon>Insecta</taxon>
        <taxon>Pterygota</taxon>
        <taxon>Neoptera</taxon>
        <taxon>Endopterygota</taxon>
        <taxon>Coleoptera</taxon>
        <taxon>Polyphaga</taxon>
        <taxon>Cucujiformia</taxon>
        <taxon>Coccinelloidea</taxon>
        <taxon>Coccinellidae</taxon>
        <taxon>Scymninae</taxon>
        <taxon>Scymnini</taxon>
        <taxon>Cryptolaemus</taxon>
    </lineage>
</organism>
<evidence type="ECO:0000313" key="2">
    <source>
        <dbReference type="EMBL" id="KAL3289149.1"/>
    </source>
</evidence>
<dbReference type="SUPFAM" id="SSF100910">
    <property type="entry name" value="Chemosensory protein Csp2"/>
    <property type="match status" value="1"/>
</dbReference>
<feature type="signal peptide" evidence="1">
    <location>
        <begin position="1"/>
        <end position="19"/>
    </location>
</feature>
<dbReference type="Pfam" id="PF03392">
    <property type="entry name" value="OS-D"/>
    <property type="match status" value="1"/>
</dbReference>
<keyword evidence="1" id="KW-0732">Signal</keyword>
<dbReference type="Gene3D" id="1.10.2080.10">
    <property type="entry name" value="Insect odorant-binding protein A10/Ejaculatory bulb-specific protein 3"/>
    <property type="match status" value="1"/>
</dbReference>
<protein>
    <recommendedName>
        <fullName evidence="4">Chemosensory protein</fullName>
    </recommendedName>
</protein>
<evidence type="ECO:0008006" key="4">
    <source>
        <dbReference type="Google" id="ProtNLM"/>
    </source>
</evidence>
<dbReference type="PANTHER" id="PTHR11257">
    <property type="entry name" value="CHEMOSENSORY PROTEIN-RELATED"/>
    <property type="match status" value="1"/>
</dbReference>
<evidence type="ECO:0000256" key="1">
    <source>
        <dbReference type="SAM" id="SignalP"/>
    </source>
</evidence>
<dbReference type="AlphaFoldDB" id="A0ABD2PEG0"/>
<name>A0ABD2PEG0_9CUCU</name>
<dbReference type="PANTHER" id="PTHR11257:SF12">
    <property type="entry name" value="EJACULATORY BULB-SPECIFIC PROTEIN 3-RELATED"/>
    <property type="match status" value="1"/>
</dbReference>
<feature type="chain" id="PRO_5044803366" description="Chemosensory protein" evidence="1">
    <location>
        <begin position="20"/>
        <end position="124"/>
    </location>
</feature>
<dbReference type="InterPro" id="IPR005055">
    <property type="entry name" value="A10/PebIII"/>
</dbReference>
<sequence length="124" mass="14492">MKCVLLSVCALMCIYSVFCDEKYSSKFENIDLDEILHNDRLLNAYYKCLMDQGTCTPEGEELKKVLPEAVQTGCEKCTDAQKRGAKKVYAFLSKEKKEMWETLMNKYDPDRIYREKYKDLLSSK</sequence>
<reference evidence="2 3" key="1">
    <citation type="journal article" date="2021" name="BMC Biol.">
        <title>Horizontally acquired antibacterial genes associated with adaptive radiation of ladybird beetles.</title>
        <authorList>
            <person name="Li H.S."/>
            <person name="Tang X.F."/>
            <person name="Huang Y.H."/>
            <person name="Xu Z.Y."/>
            <person name="Chen M.L."/>
            <person name="Du X.Y."/>
            <person name="Qiu B.Y."/>
            <person name="Chen P.T."/>
            <person name="Zhang W."/>
            <person name="Slipinski A."/>
            <person name="Escalona H.E."/>
            <person name="Waterhouse R.M."/>
            <person name="Zwick A."/>
            <person name="Pang H."/>
        </authorList>
    </citation>
    <scope>NUCLEOTIDE SEQUENCE [LARGE SCALE GENOMIC DNA]</scope>
    <source>
        <strain evidence="2">SYSU2018</strain>
    </source>
</reference>
<comment type="caution">
    <text evidence="2">The sequence shown here is derived from an EMBL/GenBank/DDBJ whole genome shotgun (WGS) entry which is preliminary data.</text>
</comment>
<accession>A0ABD2PEG0</accession>
<dbReference type="EMBL" id="JABFTP020000185">
    <property type="protein sequence ID" value="KAL3289149.1"/>
    <property type="molecule type" value="Genomic_DNA"/>
</dbReference>
<evidence type="ECO:0000313" key="3">
    <source>
        <dbReference type="Proteomes" id="UP001516400"/>
    </source>
</evidence>
<dbReference type="Proteomes" id="UP001516400">
    <property type="component" value="Unassembled WGS sequence"/>
</dbReference>
<keyword evidence="3" id="KW-1185">Reference proteome</keyword>